<dbReference type="GO" id="GO:0036064">
    <property type="term" value="C:ciliary basal body"/>
    <property type="evidence" value="ECO:0007669"/>
    <property type="project" value="TreeGrafter"/>
</dbReference>
<dbReference type="GO" id="GO:0035721">
    <property type="term" value="P:intraciliary retrograde transport"/>
    <property type="evidence" value="ECO:0007669"/>
    <property type="project" value="TreeGrafter"/>
</dbReference>
<evidence type="ECO:0000259" key="8">
    <source>
        <dbReference type="Pfam" id="PF24762"/>
    </source>
</evidence>
<evidence type="ECO:0000259" key="7">
    <source>
        <dbReference type="Pfam" id="PF24760"/>
    </source>
</evidence>
<evidence type="ECO:0000256" key="2">
    <source>
        <dbReference type="ARBA" id="ARBA00022574"/>
    </source>
</evidence>
<keyword evidence="3" id="KW-0677">Repeat</keyword>
<dbReference type="GO" id="GO:0030991">
    <property type="term" value="C:intraciliary transport particle A"/>
    <property type="evidence" value="ECO:0007669"/>
    <property type="project" value="TreeGrafter"/>
</dbReference>
<comment type="subcellular location">
    <subcellularLocation>
        <location evidence="1">Cell projection</location>
        <location evidence="1">Cilium</location>
    </subcellularLocation>
</comment>
<dbReference type="FunFam" id="1.25.40.470:FF:000010">
    <property type="entry name" value="Intraflagellar transport 140 homolog (Chlamydomonas)"/>
    <property type="match status" value="1"/>
</dbReference>
<dbReference type="InterPro" id="IPR056168">
    <property type="entry name" value="TPR_IF140/IFT172/WDR19"/>
</dbReference>
<evidence type="ECO:0000313" key="10">
    <source>
        <dbReference type="Proteomes" id="UP000693946"/>
    </source>
</evidence>
<organism evidence="9 10">
    <name type="scientific">Solea senegalensis</name>
    <name type="common">Senegalese sole</name>
    <dbReference type="NCBI Taxonomy" id="28829"/>
    <lineage>
        <taxon>Eukaryota</taxon>
        <taxon>Metazoa</taxon>
        <taxon>Chordata</taxon>
        <taxon>Craniata</taxon>
        <taxon>Vertebrata</taxon>
        <taxon>Euteleostomi</taxon>
        <taxon>Actinopterygii</taxon>
        <taxon>Neopterygii</taxon>
        <taxon>Teleostei</taxon>
        <taxon>Neoteleostei</taxon>
        <taxon>Acanthomorphata</taxon>
        <taxon>Carangaria</taxon>
        <taxon>Pleuronectiformes</taxon>
        <taxon>Pleuronectoidei</taxon>
        <taxon>Soleidae</taxon>
        <taxon>Solea</taxon>
    </lineage>
</organism>
<evidence type="ECO:0000313" key="9">
    <source>
        <dbReference type="EMBL" id="KAG7509820.1"/>
    </source>
</evidence>
<keyword evidence="4" id="KW-0969">Cilium</keyword>
<evidence type="ECO:0000256" key="1">
    <source>
        <dbReference type="ARBA" id="ARBA00004138"/>
    </source>
</evidence>
<keyword evidence="6" id="KW-0175">Coiled coil</keyword>
<evidence type="ECO:0000256" key="5">
    <source>
        <dbReference type="ARBA" id="ARBA00023273"/>
    </source>
</evidence>
<dbReference type="Pfam" id="PF24762">
    <property type="entry name" value="TPR_IF140-IFT172"/>
    <property type="match status" value="1"/>
</dbReference>
<proteinExistence type="predicted"/>
<evidence type="ECO:0000256" key="6">
    <source>
        <dbReference type="SAM" id="Coils"/>
    </source>
</evidence>
<name>A0AAV6RZT4_SOLSE</name>
<reference evidence="9 10" key="1">
    <citation type="journal article" date="2021" name="Sci. Rep.">
        <title>Chromosome anchoring in Senegalese sole (Solea senegalensis) reveals sex-associated markers and genome rearrangements in flatfish.</title>
        <authorList>
            <person name="Guerrero-Cozar I."/>
            <person name="Gomez-Garrido J."/>
            <person name="Berbel C."/>
            <person name="Martinez-Blanch J.F."/>
            <person name="Alioto T."/>
            <person name="Claros M.G."/>
            <person name="Gagnaire P.A."/>
            <person name="Manchado M."/>
        </authorList>
    </citation>
    <scope>NUCLEOTIDE SEQUENCE [LARGE SCALE GENOMIC DNA]</scope>
    <source>
        <strain evidence="9">Sse05_10M</strain>
    </source>
</reference>
<feature type="domain" description="IF140/IFT172/WDR19 TPR" evidence="8">
    <location>
        <begin position="28"/>
        <end position="497"/>
    </location>
</feature>
<comment type="caution">
    <text evidence="9">The sequence shown here is derived from an EMBL/GenBank/DDBJ whole genome shotgun (WGS) entry which is preliminary data.</text>
</comment>
<dbReference type="Pfam" id="PF24760">
    <property type="entry name" value="TPR_IF140_C"/>
    <property type="match status" value="1"/>
</dbReference>
<dbReference type="GO" id="GO:0005930">
    <property type="term" value="C:axoneme"/>
    <property type="evidence" value="ECO:0007669"/>
    <property type="project" value="TreeGrafter"/>
</dbReference>
<sequence length="662" mass="75514">MDSEANDFQLQFETLQKQDMHSSNVRKAEWENMARLCVKTCRMDAARVCFGKMKNARAAKALREAEAEPEPEAQVAMLAVHLGMREDAENLYRSCQRYDLLIYFYQALGEWQKALETAETHDHIHLSTTHYNYAKHLESMGNKTLAIEHYEKSDTHRTEVPRMLQHDASSLESYVNKKKDKDIYKWWAQYLESQSDMDSALHYYECAQDYVSLVRLYCCMGNTQKAFEIAHTTGDRAASFYVARNFERQKDVKQAVHFYIRAQAYNNAIRLCKDNGLDDQLMSTALLSNPQDMMEAANYYKKKDIHMDRAVELYLKAGCASKAFELAFATQQFSTLQSIAENLDENASPALLARCADFLITQSQHEKAVELLIAAKKYHQALKVCVKQNVTITEELAERMSATASKDLSEEAHKEVLERIADCCRQQGNYGLAVKKYTQAGNKSKAMRSLLKTGDTQKIVFYANFCRKKELFIMAANYLQSLDWQKNREIFKTIVDFYTKGRALDLLAGFYEVWAQVEINDNQNYEEALNVLNEAAKCLSKAKDSSTGQQEARLADLKQKIALIKTFVRARRLYAENAGFAVQICEALLDEPQLDKAVRIGDVFGFLVDHHCQEGNVQLAFGKLQELHKLLPAHNVRQYISQASLKALQKGMAEIGVTPGTL</sequence>
<protein>
    <submittedName>
        <fullName evidence="9">Intraflagellar transport protein 140-like</fullName>
    </submittedName>
</protein>
<keyword evidence="5" id="KW-0966">Cell projection</keyword>
<evidence type="ECO:0000256" key="4">
    <source>
        <dbReference type="ARBA" id="ARBA00023069"/>
    </source>
</evidence>
<accession>A0AAV6RZT4</accession>
<gene>
    <name evidence="9" type="ORF">JOB18_005689</name>
</gene>
<evidence type="ECO:0000256" key="3">
    <source>
        <dbReference type="ARBA" id="ARBA00022737"/>
    </source>
</evidence>
<dbReference type="PANTHER" id="PTHR15722">
    <property type="entry name" value="IFT140/172-RELATED"/>
    <property type="match status" value="1"/>
</dbReference>
<dbReference type="Proteomes" id="UP000693946">
    <property type="component" value="Linkage Group LG16"/>
</dbReference>
<keyword evidence="2" id="KW-0853">WD repeat</keyword>
<dbReference type="AlphaFoldDB" id="A0AAV6RZT4"/>
<dbReference type="EMBL" id="JAGKHQ010000008">
    <property type="protein sequence ID" value="KAG7509820.1"/>
    <property type="molecule type" value="Genomic_DNA"/>
</dbReference>
<dbReference type="InterPro" id="IPR056156">
    <property type="entry name" value="TPR_IF140_C"/>
</dbReference>
<feature type="domain" description="IF140 C-terminal TPR" evidence="7">
    <location>
        <begin position="505"/>
        <end position="627"/>
    </location>
</feature>
<feature type="coiled-coil region" evidence="6">
    <location>
        <begin position="515"/>
        <end position="542"/>
    </location>
</feature>
<dbReference type="PANTHER" id="PTHR15722:SF7">
    <property type="entry name" value="INTRAFLAGELLAR TRANSPORT PROTEIN 140 HOMOLOG"/>
    <property type="match status" value="1"/>
</dbReference>
<keyword evidence="10" id="KW-1185">Reference proteome</keyword>